<gene>
    <name evidence="3" type="ORF">PG997_001641</name>
</gene>
<dbReference type="InterPro" id="IPR000719">
    <property type="entry name" value="Prot_kinase_dom"/>
</dbReference>
<name>A0ABR1XE28_9PEZI</name>
<feature type="domain" description="Protein kinase" evidence="2">
    <location>
        <begin position="74"/>
        <end position="386"/>
    </location>
</feature>
<dbReference type="Proteomes" id="UP001433268">
    <property type="component" value="Unassembled WGS sequence"/>
</dbReference>
<dbReference type="PANTHER" id="PTHR33112">
    <property type="entry name" value="DOMAIN PROTEIN, PUTATIVE-RELATED"/>
    <property type="match status" value="1"/>
</dbReference>
<sequence>MAFKDACFTDEFLPITSSNRHMITSLGHDNRDVSAPWSSAHAERFMEKQWEFLVRGISKSDLDWDLDPEHILPFRVVRDFSHGDSQGGSRLSGSPATVLKEYYPDAISPLRFQIGEEEEEKRDEDENAEESDVQEEEAQEKETQPVVAVKEYRRDVPRGKEVQALKKAKEMGARHCIELLAVITRGDMCYLVFPWADGGNLSEFWSSHPKPRMTAGLMRRVVRQLKGLTDALNTLHTSTDGSSCFHHGDLRAETILRFRTRPKTDREIDVGVMKIANFDLAQVENDSPEVRLTAVTGDPLLDIWSFGCVVIEFMIWILYGRTELDQFRYLRLNTLWENRSSARGGSSKTLVQPVLNRAMETILADQECQSQSAMRDLLRLVKNSLLAARLEEPHDVLHSIRSSSEIRPRKSDDEVPYGDNEVLSSRGHANTFRKALGTIQKRGRVAHYYWYTNLQRYDIQKRMFPLEGMTSNVKDMQSTENTVEIKGTKVNDQWFFPVDNDFVVESGLLYSEEAQFGSRTPPGETKRIPKDFQIGMPALADAGSSSHFAIIQSWLDSCTKSHADCATPIVRQRSGICVPSRLLDIGSDGDPTIKLLDISSTTWLRYIALSHPWGPGPHFCTLPSNLNGHKQGIADAVIVTRRLGISYLWIDSICIVQGPEGDFDTEADRMEYYFGNAWCVIVASSATSQTDGFLRPRTQQRDFVTVESHYKGRPRFHVCEFIDDFQKDVRGWVFQERALARRSIFFSEGQTYWECGHGVRCETMTKTSNLLASYMGDPNFPSRLADGVTRLETIRGYESLYSRYSRLALSRATDRPVAIRGLQRRLIRSLGVPGPFGVFDDRRSYLQHTLLWRRGRDVASLARVPGLVGRVPSWSWMAYGGGIDYLDLPRGGGVLWKAGQVEAPWRSDELDSRIALDVGTAPRDMELKAVARPFGLGFLGDSEPRRRPEIIYDDPGAGIRDPSRLRCVAMGREDVRGKAEADITHYVLVVQLTEGRLNMNDVYERVGAGYVDGCLIDWRESEMSWVTIC</sequence>
<feature type="compositionally biased region" description="Basic and acidic residues" evidence="1">
    <location>
        <begin position="401"/>
        <end position="413"/>
    </location>
</feature>
<dbReference type="RefSeq" id="XP_066675729.1">
    <property type="nucleotide sequence ID" value="XM_066805956.1"/>
</dbReference>
<comment type="caution">
    <text evidence="3">The sequence shown here is derived from an EMBL/GenBank/DDBJ whole genome shotgun (WGS) entry which is preliminary data.</text>
</comment>
<dbReference type="InterPro" id="IPR010730">
    <property type="entry name" value="HET"/>
</dbReference>
<dbReference type="EMBL" id="JAQQWN010000002">
    <property type="protein sequence ID" value="KAK8094956.1"/>
    <property type="molecule type" value="Genomic_DNA"/>
</dbReference>
<dbReference type="SUPFAM" id="SSF56112">
    <property type="entry name" value="Protein kinase-like (PK-like)"/>
    <property type="match status" value="1"/>
</dbReference>
<feature type="compositionally biased region" description="Acidic residues" evidence="1">
    <location>
        <begin position="116"/>
        <end position="139"/>
    </location>
</feature>
<evidence type="ECO:0000313" key="3">
    <source>
        <dbReference type="EMBL" id="KAK8094956.1"/>
    </source>
</evidence>
<accession>A0ABR1XE28</accession>
<feature type="region of interest" description="Disordered" evidence="1">
    <location>
        <begin position="116"/>
        <end position="145"/>
    </location>
</feature>
<dbReference type="PANTHER" id="PTHR33112:SF10">
    <property type="entry name" value="TOL"/>
    <property type="match status" value="1"/>
</dbReference>
<organism evidence="3 4">
    <name type="scientific">Apiospora hydei</name>
    <dbReference type="NCBI Taxonomy" id="1337664"/>
    <lineage>
        <taxon>Eukaryota</taxon>
        <taxon>Fungi</taxon>
        <taxon>Dikarya</taxon>
        <taxon>Ascomycota</taxon>
        <taxon>Pezizomycotina</taxon>
        <taxon>Sordariomycetes</taxon>
        <taxon>Xylariomycetidae</taxon>
        <taxon>Amphisphaeriales</taxon>
        <taxon>Apiosporaceae</taxon>
        <taxon>Apiospora</taxon>
    </lineage>
</organism>
<proteinExistence type="predicted"/>
<evidence type="ECO:0000313" key="4">
    <source>
        <dbReference type="Proteomes" id="UP001433268"/>
    </source>
</evidence>
<dbReference type="InterPro" id="IPR011009">
    <property type="entry name" value="Kinase-like_dom_sf"/>
</dbReference>
<dbReference type="Pfam" id="PF06985">
    <property type="entry name" value="HET"/>
    <property type="match status" value="1"/>
</dbReference>
<dbReference type="PROSITE" id="PS50011">
    <property type="entry name" value="PROTEIN_KINASE_DOM"/>
    <property type="match status" value="1"/>
</dbReference>
<keyword evidence="4" id="KW-1185">Reference proteome</keyword>
<dbReference type="SMART" id="SM00220">
    <property type="entry name" value="S_TKc"/>
    <property type="match status" value="1"/>
</dbReference>
<dbReference type="Gene3D" id="1.10.510.10">
    <property type="entry name" value="Transferase(Phosphotransferase) domain 1"/>
    <property type="match status" value="1"/>
</dbReference>
<evidence type="ECO:0000259" key="2">
    <source>
        <dbReference type="PROSITE" id="PS50011"/>
    </source>
</evidence>
<dbReference type="GeneID" id="92039016"/>
<protein>
    <recommendedName>
        <fullName evidence="2">Protein kinase domain-containing protein</fullName>
    </recommendedName>
</protein>
<evidence type="ECO:0000256" key="1">
    <source>
        <dbReference type="SAM" id="MobiDB-lite"/>
    </source>
</evidence>
<reference evidence="3 4" key="1">
    <citation type="submission" date="2023-01" db="EMBL/GenBank/DDBJ databases">
        <title>Analysis of 21 Apiospora genomes using comparative genomics revels a genus with tremendous synthesis potential of carbohydrate active enzymes and secondary metabolites.</title>
        <authorList>
            <person name="Sorensen T."/>
        </authorList>
    </citation>
    <scope>NUCLEOTIDE SEQUENCE [LARGE SCALE GENOMIC DNA]</scope>
    <source>
        <strain evidence="3 4">CBS 114990</strain>
    </source>
</reference>
<feature type="region of interest" description="Disordered" evidence="1">
    <location>
        <begin position="401"/>
        <end position="422"/>
    </location>
</feature>